<protein>
    <submittedName>
        <fullName evidence="1">Uncharacterized protein</fullName>
    </submittedName>
</protein>
<dbReference type="Proteomes" id="UP000798662">
    <property type="component" value="Chromosome 2"/>
</dbReference>
<comment type="caution">
    <text evidence="1">The sequence shown here is derived from an EMBL/GenBank/DDBJ whole genome shotgun (WGS) entry which is preliminary data.</text>
</comment>
<sequence length="1102" mass="113920">MEPDEEQPGAGPQDEGPHGPRADADDALPPGDGAASGDQADPRELAELEAAVHLKQRRLRGLLRHVGEARARRPQLPDGAALDAALAGLTAAAAAAAGAPHEVAPTTDGAVAAAGAALEAATTPAVAGATAWVDAHDPLDDDSLLAQRARRAASLIGSTSRGMARRGVEVEDRRGAAPGGRPCARCRQRSHKTGAATCPATALFGDKNPHAYDRGEDPAASDPYACRATVTSSVMVPVAAVLRALPATPDGTAHAVLRGGFLATAEHHTQLHFTLTLVWLNTVHTLFGAVKADGWAAALPGSAQWGEYWNWVAYAVCCRGAHGGSLPAGVTCGSCGRARDNTLCGPAARRLLVSYPALMDATRNAMDALASSFDAACHDHLPHGNSHARWRGVVTTIVTHTARTVAVATRRLAWRVAAKVVDAAEAPACGDEQRGRRRAAVYAAARSCLERGIDTPHAAHAAKLEALPSDVRAAALTEIADARARAQPAPAQGTPPLFPTGGAHAVERRWAQYIPYLLNVQVEGVVDKPFSLVPGKVATLHGYGTVTKARLGPLIRRAWPRHRELYENVRRRGAAAIAGLLGLETVRCTAGADLRSNGEGVVFTLSRPATAAEAEAADVAAATRKANGTRVQQRVAGSPTTQLEKQGFSAAAVETLTVVSADPGKATVLTAVSSGPFAAAWGDRPYVRRRRLARSRLMAADALTRAALALDGVVWRAAALAPADAAAAGAAAAAAAAGAGPGALPLLPARRKRKAGPGGAEQRQPPCGKAARTGPARGGAAGGTAAPAPPARPPSARTARGPAASLRRGAVRRLRAAAQRLVAATGNDRWRVPRHAAVQVALGCLRRAAAGLFQPRVADGRPDGAAFAVCKTAAAEQDVAAAGAFASALDGLTARVADAVGATRGWRAPPPTGAVYTLSRGRYTEAAGNGMTARAAAAHRREAAQRLAALQQPPATTPEVVAAHDTVRTGDAAAVLAASRQWMESRRQPKYRAVWGAAATAGQRKARVHQVIQRRRLGEAVARELTGGRLRRVVNRSAVVVVVGQAATRGGATWLRRHIRRLCWMVDADEHNSSQACAGCRQQLAVVYASAAAPPPAGAGRR</sequence>
<dbReference type="EMBL" id="CM020619">
    <property type="protein sequence ID" value="KAK1863674.1"/>
    <property type="molecule type" value="Genomic_DNA"/>
</dbReference>
<evidence type="ECO:0000313" key="1">
    <source>
        <dbReference type="EMBL" id="KAK1863674.1"/>
    </source>
</evidence>
<keyword evidence="2" id="KW-1185">Reference proteome</keyword>
<organism evidence="1 2">
    <name type="scientific">Pyropia yezoensis</name>
    <name type="common">Susabi-nori</name>
    <name type="synonym">Porphyra yezoensis</name>
    <dbReference type="NCBI Taxonomy" id="2788"/>
    <lineage>
        <taxon>Eukaryota</taxon>
        <taxon>Rhodophyta</taxon>
        <taxon>Bangiophyceae</taxon>
        <taxon>Bangiales</taxon>
        <taxon>Bangiaceae</taxon>
        <taxon>Pyropia</taxon>
    </lineage>
</organism>
<gene>
    <name evidence="1" type="ORF">I4F81_006228</name>
</gene>
<proteinExistence type="predicted"/>
<accession>A0ACC3C014</accession>
<reference evidence="1" key="1">
    <citation type="submission" date="2019-11" db="EMBL/GenBank/DDBJ databases">
        <title>Nori genome reveals adaptations in red seaweeds to the harsh intertidal environment.</title>
        <authorList>
            <person name="Wang D."/>
            <person name="Mao Y."/>
        </authorList>
    </citation>
    <scope>NUCLEOTIDE SEQUENCE</scope>
    <source>
        <tissue evidence="1">Gametophyte</tissue>
    </source>
</reference>
<evidence type="ECO:0000313" key="2">
    <source>
        <dbReference type="Proteomes" id="UP000798662"/>
    </source>
</evidence>
<name>A0ACC3C014_PYRYE</name>